<dbReference type="Proteomes" id="UP000055024">
    <property type="component" value="Unassembled WGS sequence"/>
</dbReference>
<dbReference type="AlphaFoldDB" id="A0A0V1GC23"/>
<evidence type="ECO:0000313" key="2">
    <source>
        <dbReference type="Proteomes" id="UP000055024"/>
    </source>
</evidence>
<gene>
    <name evidence="1" type="ORF">T11_12381</name>
</gene>
<dbReference type="EMBL" id="JYDP01003409">
    <property type="protein sequence ID" value="KRY95817.1"/>
    <property type="molecule type" value="Genomic_DNA"/>
</dbReference>
<sequence>MASKVVIAHVNAYGSSQFFQNISRNTQRGAPISDHKVFLENFEIS</sequence>
<accession>A0A0V1GC23</accession>
<evidence type="ECO:0000313" key="1">
    <source>
        <dbReference type="EMBL" id="KRY95817.1"/>
    </source>
</evidence>
<organism evidence="1 2">
    <name type="scientific">Trichinella zimbabwensis</name>
    <dbReference type="NCBI Taxonomy" id="268475"/>
    <lineage>
        <taxon>Eukaryota</taxon>
        <taxon>Metazoa</taxon>
        <taxon>Ecdysozoa</taxon>
        <taxon>Nematoda</taxon>
        <taxon>Enoplea</taxon>
        <taxon>Dorylaimia</taxon>
        <taxon>Trichinellida</taxon>
        <taxon>Trichinellidae</taxon>
        <taxon>Trichinella</taxon>
    </lineage>
</organism>
<name>A0A0V1GC23_9BILA</name>
<protein>
    <submittedName>
        <fullName evidence="1">Uncharacterized protein</fullName>
    </submittedName>
</protein>
<reference evidence="1 2" key="1">
    <citation type="submission" date="2015-01" db="EMBL/GenBank/DDBJ databases">
        <title>Evolution of Trichinella species and genotypes.</title>
        <authorList>
            <person name="Korhonen P.K."/>
            <person name="Edoardo P."/>
            <person name="Giuseppe L.R."/>
            <person name="Gasser R.B."/>
        </authorList>
    </citation>
    <scope>NUCLEOTIDE SEQUENCE [LARGE SCALE GENOMIC DNA]</scope>
    <source>
        <strain evidence="1">ISS1029</strain>
    </source>
</reference>
<proteinExistence type="predicted"/>
<comment type="caution">
    <text evidence="1">The sequence shown here is derived from an EMBL/GenBank/DDBJ whole genome shotgun (WGS) entry which is preliminary data.</text>
</comment>
<keyword evidence="2" id="KW-1185">Reference proteome</keyword>